<name>A0A9N9ICG5_9GLOM</name>
<dbReference type="EMBL" id="CAJVPS010029632">
    <property type="protein sequence ID" value="CAG8729216.1"/>
    <property type="molecule type" value="Genomic_DNA"/>
</dbReference>
<feature type="region of interest" description="Disordered" evidence="1">
    <location>
        <begin position="61"/>
        <end position="92"/>
    </location>
</feature>
<dbReference type="Proteomes" id="UP000789508">
    <property type="component" value="Unassembled WGS sequence"/>
</dbReference>
<feature type="compositionally biased region" description="Basic and acidic residues" evidence="1">
    <location>
        <begin position="61"/>
        <end position="87"/>
    </location>
</feature>
<protein>
    <submittedName>
        <fullName evidence="2">4265_t:CDS:1</fullName>
    </submittedName>
</protein>
<dbReference type="AlphaFoldDB" id="A0A9N9ICG5"/>
<evidence type="ECO:0000313" key="2">
    <source>
        <dbReference type="EMBL" id="CAG8729216.1"/>
    </source>
</evidence>
<gene>
    <name evidence="2" type="ORF">ALEPTO_LOCUS12556</name>
</gene>
<accession>A0A9N9ICG5</accession>
<proteinExistence type="predicted"/>
<sequence>MKRVVKESTTITEMIEDDEGKRFIINRKHNVNVSTEPVEGSLPGLQVIEKDKYFREEIAKEAEEYKKNNPSSQKEKELPDTNDKGEDIPNQYDKVANNEVEKFFDEYRPLVSLCYDTPSSDI</sequence>
<comment type="caution">
    <text evidence="2">The sequence shown here is derived from an EMBL/GenBank/DDBJ whole genome shotgun (WGS) entry which is preliminary data.</text>
</comment>
<keyword evidence="3" id="KW-1185">Reference proteome</keyword>
<evidence type="ECO:0000256" key="1">
    <source>
        <dbReference type="SAM" id="MobiDB-lite"/>
    </source>
</evidence>
<reference evidence="2" key="1">
    <citation type="submission" date="2021-06" db="EMBL/GenBank/DDBJ databases">
        <authorList>
            <person name="Kallberg Y."/>
            <person name="Tangrot J."/>
            <person name="Rosling A."/>
        </authorList>
    </citation>
    <scope>NUCLEOTIDE SEQUENCE</scope>
    <source>
        <strain evidence="2">FL130A</strain>
    </source>
</reference>
<organism evidence="2 3">
    <name type="scientific">Ambispora leptoticha</name>
    <dbReference type="NCBI Taxonomy" id="144679"/>
    <lineage>
        <taxon>Eukaryota</taxon>
        <taxon>Fungi</taxon>
        <taxon>Fungi incertae sedis</taxon>
        <taxon>Mucoromycota</taxon>
        <taxon>Glomeromycotina</taxon>
        <taxon>Glomeromycetes</taxon>
        <taxon>Archaeosporales</taxon>
        <taxon>Ambisporaceae</taxon>
        <taxon>Ambispora</taxon>
    </lineage>
</organism>
<evidence type="ECO:0000313" key="3">
    <source>
        <dbReference type="Proteomes" id="UP000789508"/>
    </source>
</evidence>